<comment type="caution">
    <text evidence="6">The sequence shown here is derived from an EMBL/GenBank/DDBJ whole genome shotgun (WGS) entry which is preliminary data.</text>
</comment>
<dbReference type="PANTHER" id="PTHR33603:SF1">
    <property type="entry name" value="RIBOSOMAL RNA LARGE SUBUNIT METHYLTRANSFERASE H"/>
    <property type="match status" value="1"/>
</dbReference>
<evidence type="ECO:0000256" key="5">
    <source>
        <dbReference type="ARBA" id="ARBA00038303"/>
    </source>
</evidence>
<accession>A0A916Q8K9</accession>
<sequence>MMRIQVYVQQKKADPLYRKAMEEYLKRLGAYASVSVTYLKNEKQMQKKAAGSRKKFFVACGKKTMTSPEFAREIENLSVRGASSIDFFIGEQPEEDMEVFRISSFTMDSSLTAAVLLEQIYRAYRIIHHQAYHK</sequence>
<dbReference type="PANTHER" id="PTHR33603">
    <property type="entry name" value="METHYLTRANSFERASE"/>
    <property type="match status" value="1"/>
</dbReference>
<evidence type="ECO:0000256" key="4">
    <source>
        <dbReference type="ARBA" id="ARBA00022691"/>
    </source>
</evidence>
<evidence type="ECO:0000256" key="3">
    <source>
        <dbReference type="ARBA" id="ARBA00022679"/>
    </source>
</evidence>
<proteinExistence type="inferred from homology"/>
<keyword evidence="2 6" id="KW-0489">Methyltransferase</keyword>
<dbReference type="AlphaFoldDB" id="A0A916Q8K9"/>
<keyword evidence="3" id="KW-0808">Transferase</keyword>
<dbReference type="InterPro" id="IPR029026">
    <property type="entry name" value="tRNA_m1G_MTases_N"/>
</dbReference>
<protein>
    <submittedName>
        <fullName evidence="6">Ribosomal RNA large subunit methyltransferase H</fullName>
    </submittedName>
</protein>
<dbReference type="EMBL" id="BLYI01000006">
    <property type="protein sequence ID" value="GFO84003.1"/>
    <property type="molecule type" value="Genomic_DNA"/>
</dbReference>
<dbReference type="Gene3D" id="3.40.1280.10">
    <property type="match status" value="1"/>
</dbReference>
<dbReference type="GO" id="GO:0006364">
    <property type="term" value="P:rRNA processing"/>
    <property type="evidence" value="ECO:0007669"/>
    <property type="project" value="UniProtKB-KW"/>
</dbReference>
<gene>
    <name evidence="6" type="primary">rlmH_2</name>
    <name evidence="6" type="ORF">ANBU17_03500</name>
</gene>
<evidence type="ECO:0000313" key="7">
    <source>
        <dbReference type="Proteomes" id="UP000613208"/>
    </source>
</evidence>
<organism evidence="6 7">
    <name type="scientific">Anaerostipes butyraticus</name>
    <dbReference type="NCBI Taxonomy" id="645466"/>
    <lineage>
        <taxon>Bacteria</taxon>
        <taxon>Bacillati</taxon>
        <taxon>Bacillota</taxon>
        <taxon>Clostridia</taxon>
        <taxon>Lachnospirales</taxon>
        <taxon>Lachnospiraceae</taxon>
        <taxon>Anaerostipes</taxon>
    </lineage>
</organism>
<keyword evidence="4" id="KW-0949">S-adenosyl-L-methionine</keyword>
<evidence type="ECO:0000256" key="1">
    <source>
        <dbReference type="ARBA" id="ARBA00022552"/>
    </source>
</evidence>
<keyword evidence="1" id="KW-0698">rRNA processing</keyword>
<keyword evidence="7" id="KW-1185">Reference proteome</keyword>
<evidence type="ECO:0000256" key="2">
    <source>
        <dbReference type="ARBA" id="ARBA00022603"/>
    </source>
</evidence>
<dbReference type="RefSeq" id="WP_201309747.1">
    <property type="nucleotide sequence ID" value="NZ_BLYI01000006.1"/>
</dbReference>
<evidence type="ECO:0000313" key="6">
    <source>
        <dbReference type="EMBL" id="GFO84003.1"/>
    </source>
</evidence>
<dbReference type="SUPFAM" id="SSF75217">
    <property type="entry name" value="alpha/beta knot"/>
    <property type="match status" value="1"/>
</dbReference>
<name>A0A916Q8K9_9FIRM</name>
<reference evidence="6" key="1">
    <citation type="submission" date="2020-06" db="EMBL/GenBank/DDBJ databases">
        <title>Characterization of fructooligosaccharide metabolism and fructooligosaccharide-degrading enzymes in human commensal butyrate producers.</title>
        <authorList>
            <person name="Tanno H."/>
            <person name="Fujii T."/>
            <person name="Hirano K."/>
            <person name="Maeno S."/>
            <person name="Tonozuka T."/>
            <person name="Sakamoto M."/>
            <person name="Ohkuma M."/>
            <person name="Tochio T."/>
            <person name="Endo A."/>
        </authorList>
    </citation>
    <scope>NUCLEOTIDE SEQUENCE</scope>
    <source>
        <strain evidence="6">JCM 17466</strain>
    </source>
</reference>
<dbReference type="Proteomes" id="UP000613208">
    <property type="component" value="Unassembled WGS sequence"/>
</dbReference>
<dbReference type="InterPro" id="IPR029028">
    <property type="entry name" value="Alpha/beta_knot_MTases"/>
</dbReference>
<dbReference type="GO" id="GO:0008168">
    <property type="term" value="F:methyltransferase activity"/>
    <property type="evidence" value="ECO:0007669"/>
    <property type="project" value="UniProtKB-KW"/>
</dbReference>
<dbReference type="GO" id="GO:0032259">
    <property type="term" value="P:methylation"/>
    <property type="evidence" value="ECO:0007669"/>
    <property type="project" value="UniProtKB-KW"/>
</dbReference>
<comment type="similarity">
    <text evidence="5">Belongs to the RNA methyltransferase RlmH family.</text>
</comment>
<dbReference type="Pfam" id="PF02590">
    <property type="entry name" value="SPOUT_MTase"/>
    <property type="match status" value="1"/>
</dbReference>
<dbReference type="InterPro" id="IPR003742">
    <property type="entry name" value="RlmH-like"/>
</dbReference>